<dbReference type="SUPFAM" id="SSF53706">
    <property type="entry name" value="Formate dehydrogenase/DMSO reductase, domains 1-3"/>
    <property type="match status" value="1"/>
</dbReference>
<dbReference type="PROSITE" id="PS51318">
    <property type="entry name" value="TAT"/>
    <property type="match status" value="1"/>
</dbReference>
<dbReference type="GeneID" id="98637876"/>
<dbReference type="InterPro" id="IPR017896">
    <property type="entry name" value="4Fe4S_Fe-S-bd"/>
</dbReference>
<dbReference type="PROSITE" id="PS51379">
    <property type="entry name" value="4FE4S_FER_2"/>
    <property type="match status" value="2"/>
</dbReference>
<dbReference type="EMBL" id="FQXA01000002">
    <property type="protein sequence ID" value="SHG86454.1"/>
    <property type="molecule type" value="Genomic_DNA"/>
</dbReference>
<dbReference type="InterPro" id="IPR006311">
    <property type="entry name" value="TAT_signal"/>
</dbReference>
<reference evidence="2 3" key="1">
    <citation type="submission" date="2016-11" db="EMBL/GenBank/DDBJ databases">
        <authorList>
            <person name="Jaros S."/>
            <person name="Januszkiewicz K."/>
            <person name="Wedrychowicz H."/>
        </authorList>
    </citation>
    <scope>NUCLEOTIDE SEQUENCE [LARGE SCALE GENOMIC DNA]</scope>
    <source>
        <strain evidence="2 3">DSM 18231</strain>
    </source>
</reference>
<accession>A0A1M5NA88</accession>
<organism evidence="2 3">
    <name type="scientific">Stutzerimonas xanthomarina DSM 18231</name>
    <dbReference type="NCBI Taxonomy" id="1403346"/>
    <lineage>
        <taxon>Bacteria</taxon>
        <taxon>Pseudomonadati</taxon>
        <taxon>Pseudomonadota</taxon>
        <taxon>Gammaproteobacteria</taxon>
        <taxon>Pseudomonadales</taxon>
        <taxon>Pseudomonadaceae</taxon>
        <taxon>Stutzerimonas</taxon>
    </lineage>
</organism>
<dbReference type="Gene3D" id="2.20.25.90">
    <property type="entry name" value="ADC-like domains"/>
    <property type="match status" value="1"/>
</dbReference>
<proteinExistence type="predicted"/>
<evidence type="ECO:0000313" key="3">
    <source>
        <dbReference type="Proteomes" id="UP000184000"/>
    </source>
</evidence>
<dbReference type="Proteomes" id="UP000184000">
    <property type="component" value="Unassembled WGS sequence"/>
</dbReference>
<evidence type="ECO:0000259" key="1">
    <source>
        <dbReference type="PROSITE" id="PS51379"/>
    </source>
</evidence>
<dbReference type="SUPFAM" id="SSF50692">
    <property type="entry name" value="ADC-like"/>
    <property type="match status" value="1"/>
</dbReference>
<feature type="domain" description="4Fe-4S ferredoxin-type" evidence="1">
    <location>
        <begin position="751"/>
        <end position="781"/>
    </location>
</feature>
<evidence type="ECO:0000313" key="2">
    <source>
        <dbReference type="EMBL" id="SHG86454.1"/>
    </source>
</evidence>
<dbReference type="Gene3D" id="2.40.40.20">
    <property type="match status" value="1"/>
</dbReference>
<dbReference type="Pfam" id="PF13247">
    <property type="entry name" value="Fer4_11"/>
    <property type="match status" value="1"/>
</dbReference>
<feature type="domain" description="4Fe-4S ferredoxin-type" evidence="1">
    <location>
        <begin position="839"/>
        <end position="868"/>
    </location>
</feature>
<dbReference type="NCBIfam" id="TIGR04519">
    <property type="entry name" value="MoCo_extend_TAT"/>
    <property type="match status" value="1"/>
</dbReference>
<sequence>MNDRPDAQPQDRTPLDWEAIRGRLEGERGPRYWRSLEQLADEPAFAAFVEAEFPSIAPQMDRRRFLQVMGASMAMAGLAGCGRPEQGVPYVLQPEKIIPGEAQWYATAVTFAGYAQPVLGRTHVGRPTKLEGNPDHPLSRGASTAIIQAAILQLYDPDRSQAPRFKGVDTSWESVQLEVSRLAEGLDRQRGRGLHLLLGAHSSPTLQRQLDELLQRWPKARLYRHEPFEGDHYRAAERSFGRPVESRYHFEAAEWVLSFEHDWLGAGPQELPHAVRWGERKRKAARGQGEARLLVVESVPTLTGAKASERKRIEPEALQTYVQALAAALGEGGGPAQPLPRERQRWIEAVADGLKARAGRCLITAGERTPLTVQAAVHRLNQRLGNVGNTLTYSEPVIWLEAGGQRLGDLPALAEAIRSDQVDALLMLDCNPLDTAPADLGFVQLLDQVPLRIHAGLYYDETAAYSHWHLPLTHDLDGWHDSRAADGSVCLGQPLVRTFYSSRTLSAVLALMQGDLNPDSRAELRKTWQALDDTAWRQALERGFITDTAFPALMVEAAPITWHAPPAPVEGLTLRFLPDPSVWDGRLANLGWLQELPKPITKLTWDNVIGVAPKLAEEYGLSNGDVVRVTLDQQVVIGPAWVMPGHAERTLSLYAGYGRTRAGRVADRLGYDLAPLRTADDPWLRRGATLEKTGEFMPLATTQPFHLPQGKDIIKSEPRDKAYQKVPKEPLYRFEQAKTLYPPTPPNEPVWGMTIDLDQCIGCNACVVACQAENNIPVVGKEQVAMGRNMHWLRVDHYYKGDPAEPESSAFQPVPCMHCEQAPCEVGCPVNATVHGPDGLNEQIYNRCIGTRTCASYCPYKVRRFNWFDWTEDDEPSIQHQRNPNVTVRSRGVMEKCTYCVQRISEAQITARIENRPVADGEVQTACQQSCPTQAIVFGDLSDPAARVREGRDTQRHYALLEELGTRPKTTYLGVVELPKVVEDEP</sequence>
<dbReference type="Gene3D" id="3.30.70.20">
    <property type="match status" value="2"/>
</dbReference>
<dbReference type="InterPro" id="IPR030948">
    <property type="entry name" value="TAT_var_transloc_signal_dom"/>
</dbReference>
<dbReference type="InterPro" id="IPR009010">
    <property type="entry name" value="Asp_de-COase-like_dom_sf"/>
</dbReference>
<dbReference type="RefSeq" id="WP_073300226.1">
    <property type="nucleotide sequence ID" value="NZ_FQXA01000002.1"/>
</dbReference>
<protein>
    <submittedName>
        <fullName evidence="2">Quinol:cytochrome c oxidoreductase iron-sulfur protein</fullName>
    </submittedName>
</protein>
<name>A0A1M5NA88_9GAMM</name>
<dbReference type="AlphaFoldDB" id="A0A1M5NA88"/>
<gene>
    <name evidence="2" type="ORF">SAMN02744645_1755</name>
</gene>
<dbReference type="SUPFAM" id="SSF54862">
    <property type="entry name" value="4Fe-4S ferredoxins"/>
    <property type="match status" value="1"/>
</dbReference>
<dbReference type="PANTHER" id="PTHR42783:SF3">
    <property type="entry name" value="GLUTAMATE SYNTHASE [NADPH] SMALL CHAIN-RELATED"/>
    <property type="match status" value="1"/>
</dbReference>
<dbReference type="CDD" id="cd02784">
    <property type="entry name" value="MopB_CT_PHLH"/>
    <property type="match status" value="1"/>
</dbReference>
<dbReference type="CDD" id="cd10551">
    <property type="entry name" value="PsrB"/>
    <property type="match status" value="1"/>
</dbReference>
<dbReference type="PANTHER" id="PTHR42783">
    <property type="entry name" value="GLUTAMATE SYNTHASE [NADPH] SMALL CHAIN"/>
    <property type="match status" value="1"/>
</dbReference>